<accession>A0ABT4X3I3</accession>
<keyword evidence="10" id="KW-1185">Reference proteome</keyword>
<dbReference type="RefSeq" id="WP_271340578.1">
    <property type="nucleotide sequence ID" value="NZ_JAQKAB010000005.1"/>
</dbReference>
<dbReference type="InterPro" id="IPR001714">
    <property type="entry name" value="Pept_M24_MAP"/>
</dbReference>
<organism evidence="9 10">
    <name type="scientific">Bacillus changyiensis</name>
    <dbReference type="NCBI Taxonomy" id="3004103"/>
    <lineage>
        <taxon>Bacteria</taxon>
        <taxon>Bacillati</taxon>
        <taxon>Bacillota</taxon>
        <taxon>Bacilli</taxon>
        <taxon>Bacillales</taxon>
        <taxon>Bacillaceae</taxon>
        <taxon>Bacillus</taxon>
    </lineage>
</organism>
<feature type="binding site" evidence="6">
    <location>
        <position position="168"/>
    </location>
    <ligand>
        <name>a divalent metal cation</name>
        <dbReference type="ChEBI" id="CHEBI:60240"/>
        <label>2</label>
        <note>catalytic</note>
    </ligand>
</feature>
<dbReference type="GO" id="GO:0004239">
    <property type="term" value="F:initiator methionyl aminopeptidase activity"/>
    <property type="evidence" value="ECO:0007669"/>
    <property type="project" value="UniProtKB-EC"/>
</dbReference>
<evidence type="ECO:0000256" key="1">
    <source>
        <dbReference type="ARBA" id="ARBA00002521"/>
    </source>
</evidence>
<evidence type="ECO:0000313" key="10">
    <source>
        <dbReference type="Proteomes" id="UP001211894"/>
    </source>
</evidence>
<keyword evidence="4 6" id="KW-0479">Metal-binding</keyword>
<evidence type="ECO:0000256" key="5">
    <source>
        <dbReference type="ARBA" id="ARBA00022801"/>
    </source>
</evidence>
<dbReference type="EMBL" id="JAQKAB010000005">
    <property type="protein sequence ID" value="MDA7026725.1"/>
    <property type="molecule type" value="Genomic_DNA"/>
</dbReference>
<dbReference type="EC" id="3.4.11.18" evidence="6 7"/>
<reference evidence="9 10" key="1">
    <citation type="submission" date="2023-01" db="EMBL/GenBank/DDBJ databases">
        <title>Bacillus changyiensis sp. nov., isolated from a coastal deposit.</title>
        <authorList>
            <person name="Xiao G."/>
            <person name="Lai Q."/>
            <person name="Hu Z."/>
            <person name="Shao Z."/>
        </authorList>
    </citation>
    <scope>NUCLEOTIDE SEQUENCE [LARGE SCALE GENOMIC DNA]</scope>
    <source>
        <strain evidence="9 10">CLL-7-23</strain>
    </source>
</reference>
<dbReference type="PRINTS" id="PR00599">
    <property type="entry name" value="MAPEPTIDASE"/>
</dbReference>
<protein>
    <recommendedName>
        <fullName evidence="6 7">Methionine aminopeptidase</fullName>
        <shortName evidence="6">MAP</shortName>
        <shortName evidence="6">MetAP</shortName>
        <ecNumber evidence="6 7">3.4.11.18</ecNumber>
    </recommendedName>
    <alternativeName>
        <fullName evidence="6">Peptidase M</fullName>
    </alternativeName>
</protein>
<feature type="binding site" evidence="6">
    <location>
        <position position="76"/>
    </location>
    <ligand>
        <name>substrate</name>
    </ligand>
</feature>
<dbReference type="PANTHER" id="PTHR43330:SF13">
    <property type="entry name" value="METHIONINE AMINOPEPTIDASE 2"/>
    <property type="match status" value="1"/>
</dbReference>
<keyword evidence="2 6" id="KW-0031">Aminopeptidase</keyword>
<comment type="catalytic activity">
    <reaction evidence="6 7">
        <text>Release of N-terminal amino acids, preferentially methionine, from peptides and arylamides.</text>
        <dbReference type="EC" id="3.4.11.18"/>
    </reaction>
</comment>
<sequence length="249" mass="26938">MIVTNDQELEGLKTIGRIVALAREEMKKQATPGMSTKELDLIGKQVLESHGATSAPEKEYDFPGTTCISVNEEVAHGIPSNSSILNEGDLINIDISAELGGFYSDTGISFIVGKGDDTLHKLCQCAESAFQKGLLQARAGKKQNQIGRAVFNEAKANGFTVIKNLTGHGIGKSLHEAPNHILNYYDPFDDALFKNGTVIALEPFISTKAEHIIEAGDGWTFKTPDGSFVAQIEHTIVITKDKPIILTQL</sequence>
<feature type="binding site" evidence="6">
    <location>
        <position position="233"/>
    </location>
    <ligand>
        <name>a divalent metal cation</name>
        <dbReference type="ChEBI" id="CHEBI:60240"/>
        <label>2</label>
        <note>catalytic</note>
    </ligand>
</feature>
<dbReference type="Proteomes" id="UP001211894">
    <property type="component" value="Unassembled WGS sequence"/>
</dbReference>
<feature type="binding site" evidence="6">
    <location>
        <position position="202"/>
    </location>
    <ligand>
        <name>a divalent metal cation</name>
        <dbReference type="ChEBI" id="CHEBI:60240"/>
        <label>2</label>
        <note>catalytic</note>
    </ligand>
</feature>
<evidence type="ECO:0000313" key="9">
    <source>
        <dbReference type="EMBL" id="MDA7026725.1"/>
    </source>
</evidence>
<dbReference type="InterPro" id="IPR000994">
    <property type="entry name" value="Pept_M24"/>
</dbReference>
<evidence type="ECO:0000256" key="4">
    <source>
        <dbReference type="ARBA" id="ARBA00022723"/>
    </source>
</evidence>
<evidence type="ECO:0000256" key="2">
    <source>
        <dbReference type="ARBA" id="ARBA00022438"/>
    </source>
</evidence>
<keyword evidence="5 6" id="KW-0378">Hydrolase</keyword>
<evidence type="ECO:0000259" key="8">
    <source>
        <dbReference type="Pfam" id="PF00557"/>
    </source>
</evidence>
<evidence type="ECO:0000256" key="6">
    <source>
        <dbReference type="HAMAP-Rule" id="MF_01974"/>
    </source>
</evidence>
<proteinExistence type="inferred from homology"/>
<comment type="similarity">
    <text evidence="6">Belongs to the peptidase M24A family. Methionine aminopeptidase type 1 subfamily.</text>
</comment>
<dbReference type="NCBIfam" id="TIGR00500">
    <property type="entry name" value="met_pdase_I"/>
    <property type="match status" value="1"/>
</dbReference>
<keyword evidence="3 6" id="KW-0645">Protease</keyword>
<dbReference type="PANTHER" id="PTHR43330">
    <property type="entry name" value="METHIONINE AMINOPEPTIDASE"/>
    <property type="match status" value="1"/>
</dbReference>
<feature type="binding site" evidence="6">
    <location>
        <position position="233"/>
    </location>
    <ligand>
        <name>a divalent metal cation</name>
        <dbReference type="ChEBI" id="CHEBI:60240"/>
        <label>1</label>
    </ligand>
</feature>
<comment type="caution">
    <text evidence="9">The sequence shown here is derived from an EMBL/GenBank/DDBJ whole genome shotgun (WGS) entry which is preliminary data.</text>
</comment>
<dbReference type="Gene3D" id="3.90.230.10">
    <property type="entry name" value="Creatinase/methionine aminopeptidase superfamily"/>
    <property type="match status" value="1"/>
</dbReference>
<evidence type="ECO:0000256" key="7">
    <source>
        <dbReference type="RuleBase" id="RU003653"/>
    </source>
</evidence>
<comment type="function">
    <text evidence="1 6">Removes the N-terminal methionine from nascent proteins. The N-terminal methionine is often cleaved when the second residue in the primary sequence is small and uncharged (Met-Ala-, Cys, Gly, Pro, Ser, Thr, or Val). Requires deformylation of the N(alpha)-formylated initiator methionine before it can be hydrolyzed.</text>
</comment>
<dbReference type="InterPro" id="IPR002467">
    <property type="entry name" value="Pept_M24A_MAP1"/>
</dbReference>
<dbReference type="CDD" id="cd01086">
    <property type="entry name" value="MetAP1"/>
    <property type="match status" value="1"/>
</dbReference>
<name>A0ABT4X3I3_9BACI</name>
<feature type="binding site" evidence="6">
    <location>
        <position position="105"/>
    </location>
    <ligand>
        <name>a divalent metal cation</name>
        <dbReference type="ChEBI" id="CHEBI:60240"/>
        <label>1</label>
    </ligand>
</feature>
<comment type="subunit">
    <text evidence="6">Monomer.</text>
</comment>
<dbReference type="Pfam" id="PF00557">
    <property type="entry name" value="Peptidase_M24"/>
    <property type="match status" value="1"/>
</dbReference>
<comment type="cofactor">
    <cofactor evidence="6">
        <name>Co(2+)</name>
        <dbReference type="ChEBI" id="CHEBI:48828"/>
    </cofactor>
    <cofactor evidence="6">
        <name>Zn(2+)</name>
        <dbReference type="ChEBI" id="CHEBI:29105"/>
    </cofactor>
    <cofactor evidence="6">
        <name>Mn(2+)</name>
        <dbReference type="ChEBI" id="CHEBI:29035"/>
    </cofactor>
    <cofactor evidence="6">
        <name>Fe(2+)</name>
        <dbReference type="ChEBI" id="CHEBI:29033"/>
    </cofactor>
    <text evidence="6">Binds 2 divalent metal cations per subunit. Has a high-affinity and a low affinity metal-binding site. The true nature of the physiological cofactor is under debate. The enzyme is active with cobalt, zinc, manganese or divalent iron ions. Most likely, methionine aminopeptidases function as mononuclear Fe(2+)-metalloproteases under physiological conditions, and the catalytically relevant metal-binding site has been assigned to the histidine-containing high-affinity site.</text>
</comment>
<dbReference type="InterPro" id="IPR036005">
    <property type="entry name" value="Creatinase/aminopeptidase-like"/>
</dbReference>
<feature type="binding site" evidence="6">
    <location>
        <position position="175"/>
    </location>
    <ligand>
        <name>substrate</name>
    </ligand>
</feature>
<dbReference type="SUPFAM" id="SSF55920">
    <property type="entry name" value="Creatinase/aminopeptidase"/>
    <property type="match status" value="1"/>
</dbReference>
<dbReference type="HAMAP" id="MF_01974">
    <property type="entry name" value="MetAP_1"/>
    <property type="match status" value="1"/>
</dbReference>
<feature type="binding site" evidence="6">
    <location>
        <position position="94"/>
    </location>
    <ligand>
        <name>a divalent metal cation</name>
        <dbReference type="ChEBI" id="CHEBI:60240"/>
        <label>1</label>
    </ligand>
</feature>
<feature type="binding site" evidence="6">
    <location>
        <position position="105"/>
    </location>
    <ligand>
        <name>a divalent metal cation</name>
        <dbReference type="ChEBI" id="CHEBI:60240"/>
        <label>2</label>
        <note>catalytic</note>
    </ligand>
</feature>
<feature type="domain" description="Peptidase M24" evidence="8">
    <location>
        <begin position="11"/>
        <end position="240"/>
    </location>
</feature>
<gene>
    <name evidence="6 9" type="primary">map</name>
    <name evidence="9" type="ORF">PJ311_08905</name>
</gene>
<evidence type="ECO:0000256" key="3">
    <source>
        <dbReference type="ARBA" id="ARBA00022670"/>
    </source>
</evidence>